<organism evidence="3 4">
    <name type="scientific">Cupriavidus basilensis</name>
    <dbReference type="NCBI Taxonomy" id="68895"/>
    <lineage>
        <taxon>Bacteria</taxon>
        <taxon>Pseudomonadati</taxon>
        <taxon>Pseudomonadota</taxon>
        <taxon>Betaproteobacteria</taxon>
        <taxon>Burkholderiales</taxon>
        <taxon>Burkholderiaceae</taxon>
        <taxon>Cupriavidus</taxon>
    </lineage>
</organism>
<dbReference type="Pfam" id="PF01312">
    <property type="entry name" value="Bac_export_2"/>
    <property type="match status" value="1"/>
</dbReference>
<keyword evidence="2" id="KW-1133">Transmembrane helix</keyword>
<keyword evidence="2" id="KW-0472">Membrane</keyword>
<evidence type="ECO:0000256" key="1">
    <source>
        <dbReference type="ARBA" id="ARBA00010690"/>
    </source>
</evidence>
<evidence type="ECO:0000256" key="2">
    <source>
        <dbReference type="SAM" id="Phobius"/>
    </source>
</evidence>
<evidence type="ECO:0000313" key="4">
    <source>
        <dbReference type="Proteomes" id="UP001216674"/>
    </source>
</evidence>
<accession>A0ABT6AW36</accession>
<dbReference type="EMBL" id="JARJLM010000464">
    <property type="protein sequence ID" value="MDF3836840.1"/>
    <property type="molecule type" value="Genomic_DNA"/>
</dbReference>
<dbReference type="PRINTS" id="PR00950">
    <property type="entry name" value="TYPE3IMSPROT"/>
</dbReference>
<dbReference type="PANTHER" id="PTHR30531:SF12">
    <property type="entry name" value="FLAGELLAR BIOSYNTHETIC PROTEIN FLHB"/>
    <property type="match status" value="1"/>
</dbReference>
<dbReference type="InterPro" id="IPR029025">
    <property type="entry name" value="T3SS_substrate_exporter_C"/>
</dbReference>
<name>A0ABT6AW36_9BURK</name>
<dbReference type="PANTHER" id="PTHR30531">
    <property type="entry name" value="FLAGELLAR BIOSYNTHETIC PROTEIN FLHB"/>
    <property type="match status" value="1"/>
</dbReference>
<gene>
    <name evidence="3" type="ORF">P3W85_28390</name>
</gene>
<sequence>MAEQEQARSENATPYKLEQARKKGTVVRSQDVGLVVAVLTAGGWLWAKGDAAALAVAMACSKAFAALPTLAGAPAATVEVMFRLVRDIALAVAPMIGVVAAAVLAAGLLQTRFLFAPAALKPDMTRINPMEGFKRLFSMQVLIEATKACLKLVVYGAVLYLCIREIPVVAAQLPADGRSVAGALFRHGLRVIAWFGAAALVFMVLDQVLVRWQFARRMQMSRREVKEEVRHREGDPRIKQRRKHLQLEMLGRARSLRNVRGADVLIANPTHVAVCLQYQPASMAAPKIVTKGTGEFAQRIKRLALVYGVPVVENRQLARELHAQGRLEEEIPAGLYTSVAAVYRRLRAREDKGD</sequence>
<dbReference type="Gene3D" id="3.40.1690.10">
    <property type="entry name" value="secretion proteins EscU"/>
    <property type="match status" value="1"/>
</dbReference>
<keyword evidence="2" id="KW-0812">Transmembrane</keyword>
<dbReference type="Proteomes" id="UP001216674">
    <property type="component" value="Unassembled WGS sequence"/>
</dbReference>
<comment type="similarity">
    <text evidence="1">Belongs to the type III secretion exporter family.</text>
</comment>
<protein>
    <submittedName>
        <fullName evidence="3">EscU/YscU/HrcU family type III secretion system export apparatus switch protein</fullName>
    </submittedName>
</protein>
<dbReference type="InterPro" id="IPR006135">
    <property type="entry name" value="T3SS_substrate_exporter"/>
</dbReference>
<proteinExistence type="inferred from homology"/>
<keyword evidence="4" id="KW-1185">Reference proteome</keyword>
<dbReference type="SUPFAM" id="SSF160544">
    <property type="entry name" value="EscU C-terminal domain-like"/>
    <property type="match status" value="1"/>
</dbReference>
<reference evidence="3 4" key="1">
    <citation type="submission" date="2023-03" db="EMBL/GenBank/DDBJ databases">
        <title>Draft assemblies of triclosan tolerant bacteria isolated from returned activated sludge.</title>
        <authorList>
            <person name="Van Hamelsveld S."/>
        </authorList>
    </citation>
    <scope>NUCLEOTIDE SEQUENCE [LARGE SCALE GENOMIC DNA]</scope>
    <source>
        <strain evidence="3 4">GW210010_S58</strain>
    </source>
</reference>
<comment type="caution">
    <text evidence="3">The sequence shown here is derived from an EMBL/GenBank/DDBJ whole genome shotgun (WGS) entry which is preliminary data.</text>
</comment>
<feature type="transmembrane region" description="Helical" evidence="2">
    <location>
        <begin position="88"/>
        <end position="109"/>
    </location>
</feature>
<evidence type="ECO:0000313" key="3">
    <source>
        <dbReference type="EMBL" id="MDF3836840.1"/>
    </source>
</evidence>
<feature type="transmembrane region" description="Helical" evidence="2">
    <location>
        <begin position="191"/>
        <end position="214"/>
    </location>
</feature>
<dbReference type="RefSeq" id="WP_276267198.1">
    <property type="nucleotide sequence ID" value="NZ_JARJLM010000464.1"/>
</dbReference>